<keyword evidence="4" id="KW-0378">Hydrolase</keyword>
<reference evidence="7 8" key="1">
    <citation type="submission" date="2021-07" db="EMBL/GenBank/DDBJ databases">
        <title>Stakelama flava sp. nov., a novel endophytic bacterium isolated from branch of Kandelia candel.</title>
        <authorList>
            <person name="Tuo L."/>
        </authorList>
    </citation>
    <scope>NUCLEOTIDE SEQUENCE [LARGE SCALE GENOMIC DNA]</scope>
    <source>
        <strain evidence="7 8">CBK3Z-3</strain>
    </source>
</reference>
<feature type="domain" description="Beta-lactamase class A catalytic" evidence="6">
    <location>
        <begin position="48"/>
        <end position="263"/>
    </location>
</feature>
<gene>
    <name evidence="7" type="primary">bla</name>
    <name evidence="7" type="ORF">KY084_01280</name>
</gene>
<evidence type="ECO:0000313" key="8">
    <source>
        <dbReference type="Proteomes" id="UP001197214"/>
    </source>
</evidence>
<evidence type="ECO:0000259" key="6">
    <source>
        <dbReference type="Pfam" id="PF13354"/>
    </source>
</evidence>
<dbReference type="InterPro" id="IPR006311">
    <property type="entry name" value="TAT_signal"/>
</dbReference>
<dbReference type="RefSeq" id="WP_219236611.1">
    <property type="nucleotide sequence ID" value="NZ_JAHWZX010000001.1"/>
</dbReference>
<name>A0ABS6XHY8_9SPHN</name>
<keyword evidence="8" id="KW-1185">Reference proteome</keyword>
<organism evidence="7 8">
    <name type="scientific">Stakelama flava</name>
    <dbReference type="NCBI Taxonomy" id="2860338"/>
    <lineage>
        <taxon>Bacteria</taxon>
        <taxon>Pseudomonadati</taxon>
        <taxon>Pseudomonadota</taxon>
        <taxon>Alphaproteobacteria</taxon>
        <taxon>Sphingomonadales</taxon>
        <taxon>Sphingomonadaceae</taxon>
        <taxon>Stakelama</taxon>
    </lineage>
</organism>
<feature type="signal peptide" evidence="5">
    <location>
        <begin position="1"/>
        <end position="26"/>
    </location>
</feature>
<evidence type="ECO:0000313" key="7">
    <source>
        <dbReference type="EMBL" id="MBW4329509.1"/>
    </source>
</evidence>
<dbReference type="Proteomes" id="UP001197214">
    <property type="component" value="Unassembled WGS sequence"/>
</dbReference>
<evidence type="ECO:0000256" key="1">
    <source>
        <dbReference type="ARBA" id="ARBA00001526"/>
    </source>
</evidence>
<evidence type="ECO:0000256" key="2">
    <source>
        <dbReference type="ARBA" id="ARBA00009009"/>
    </source>
</evidence>
<evidence type="ECO:0000256" key="4">
    <source>
        <dbReference type="ARBA" id="ARBA00022801"/>
    </source>
</evidence>
<dbReference type="EMBL" id="JAHWZX010000001">
    <property type="protein sequence ID" value="MBW4329509.1"/>
    <property type="molecule type" value="Genomic_DNA"/>
</dbReference>
<evidence type="ECO:0000256" key="3">
    <source>
        <dbReference type="ARBA" id="ARBA00012865"/>
    </source>
</evidence>
<comment type="catalytic activity">
    <reaction evidence="1">
        <text>a beta-lactam + H2O = a substituted beta-amino acid</text>
        <dbReference type="Rhea" id="RHEA:20401"/>
        <dbReference type="ChEBI" id="CHEBI:15377"/>
        <dbReference type="ChEBI" id="CHEBI:35627"/>
        <dbReference type="ChEBI" id="CHEBI:140347"/>
        <dbReference type="EC" id="3.5.2.6"/>
    </reaction>
</comment>
<keyword evidence="5" id="KW-0732">Signal</keyword>
<protein>
    <recommendedName>
        <fullName evidence="3">beta-lactamase</fullName>
        <ecNumber evidence="3">3.5.2.6</ecNumber>
    </recommendedName>
</protein>
<dbReference type="PANTHER" id="PTHR35333:SF3">
    <property type="entry name" value="BETA-LACTAMASE-TYPE TRANSPEPTIDASE FOLD CONTAINING PROTEIN"/>
    <property type="match status" value="1"/>
</dbReference>
<comment type="caution">
    <text evidence="7">The sequence shown here is derived from an EMBL/GenBank/DDBJ whole genome shotgun (WGS) entry which is preliminary data.</text>
</comment>
<accession>A0ABS6XHY8</accession>
<dbReference type="InterPro" id="IPR023650">
    <property type="entry name" value="Beta-lactam_class-A_AS"/>
</dbReference>
<dbReference type="Pfam" id="PF13354">
    <property type="entry name" value="Beta-lactamase2"/>
    <property type="match status" value="1"/>
</dbReference>
<dbReference type="PANTHER" id="PTHR35333">
    <property type="entry name" value="BETA-LACTAMASE"/>
    <property type="match status" value="1"/>
</dbReference>
<sequence>MNFNRRDILSAAAALGVAATTGSARAFQAAGGSVFEQLEDAVQGRLGLAVLNTGNGQRLLWRADERFALCSTFKLPLAACVLAKAERGDVDLNKSVRITQADVLDYAPVVKANLARGSMTIAELAKAAVTVSDNSAANLLLPQVGGPRGVTRYLRDVGDAVTNIDHPEPLVNRVRPGQEQDATTPYAMATLVNDLLLTNALTEDNRRMLGEWLVDSTTGSDRLRAGLPADWKVGDKTGTSGDGWFNDVAIAWPGEGKRPIIIASYLWAPDTPDNAANAVHAKVGELVGALFTG</sequence>
<dbReference type="InterPro" id="IPR045155">
    <property type="entry name" value="Beta-lactam_cat"/>
</dbReference>
<dbReference type="PROSITE" id="PS00146">
    <property type="entry name" value="BETA_LACTAMASE_A"/>
    <property type="match status" value="1"/>
</dbReference>
<dbReference type="InterPro" id="IPR000871">
    <property type="entry name" value="Beta-lactam_class-A"/>
</dbReference>
<comment type="similarity">
    <text evidence="2">Belongs to the class-A beta-lactamase family.</text>
</comment>
<feature type="chain" id="PRO_5045521948" description="beta-lactamase" evidence="5">
    <location>
        <begin position="27"/>
        <end position="293"/>
    </location>
</feature>
<dbReference type="PROSITE" id="PS51318">
    <property type="entry name" value="TAT"/>
    <property type="match status" value="1"/>
</dbReference>
<evidence type="ECO:0000256" key="5">
    <source>
        <dbReference type="SAM" id="SignalP"/>
    </source>
</evidence>
<dbReference type="EC" id="3.5.2.6" evidence="3"/>
<proteinExistence type="inferred from homology"/>
<dbReference type="NCBIfam" id="NF033103">
    <property type="entry name" value="bla_class_A"/>
    <property type="match status" value="1"/>
</dbReference>